<sequence length="312" mass="35612">MLCRHAQENYNKDLLVVQELECKLNISQRWTPEDKEWQHAGHLVANQEYRHVLDTLESLVVAQLFELTKMNRAGTGYKLWKHIAKALQTHSAAIKAALNRYNKCTLAMQLPHQMLHWEQVVEYAFLADFDLLRDTHKDISQRPWANPSACFALDTYFKMCQAEEEIECLNVEIRRVITYMRDEEHFLRTCKEKISNIHPTLGHQVSQCHKLHSQFNGSHLKHLHDIAMLPGFSGTLIPGVSASKGPGESCSEPAIIISSCLLAPVQPPPSQVLQQNTLDSIQDLEEEEEVECEAEEASHNLQDVLEVSFDPV</sequence>
<gene>
    <name evidence="2" type="ORF">PISMIDRAFT_124094</name>
</gene>
<dbReference type="HOGENOM" id="CLU_013084_1_0_1"/>
<dbReference type="Proteomes" id="UP000054018">
    <property type="component" value="Unassembled WGS sequence"/>
</dbReference>
<reference evidence="3" key="2">
    <citation type="submission" date="2015-01" db="EMBL/GenBank/DDBJ databases">
        <title>Evolutionary Origins and Diversification of the Mycorrhizal Mutualists.</title>
        <authorList>
            <consortium name="DOE Joint Genome Institute"/>
            <consortium name="Mycorrhizal Genomics Consortium"/>
            <person name="Kohler A."/>
            <person name="Kuo A."/>
            <person name="Nagy L.G."/>
            <person name="Floudas D."/>
            <person name="Copeland A."/>
            <person name="Barry K.W."/>
            <person name="Cichocki N."/>
            <person name="Veneault-Fourrey C."/>
            <person name="LaButti K."/>
            <person name="Lindquist E.A."/>
            <person name="Lipzen A."/>
            <person name="Lundell T."/>
            <person name="Morin E."/>
            <person name="Murat C."/>
            <person name="Riley R."/>
            <person name="Ohm R."/>
            <person name="Sun H."/>
            <person name="Tunlid A."/>
            <person name="Henrissat B."/>
            <person name="Grigoriev I.V."/>
            <person name="Hibbett D.S."/>
            <person name="Martin F."/>
        </authorList>
    </citation>
    <scope>NUCLEOTIDE SEQUENCE [LARGE SCALE GENOMIC DNA]</scope>
    <source>
        <strain evidence="3">441</strain>
    </source>
</reference>
<dbReference type="OrthoDB" id="2676448at2759"/>
<organism evidence="2 3">
    <name type="scientific">Pisolithus microcarpus 441</name>
    <dbReference type="NCBI Taxonomy" id="765257"/>
    <lineage>
        <taxon>Eukaryota</taxon>
        <taxon>Fungi</taxon>
        <taxon>Dikarya</taxon>
        <taxon>Basidiomycota</taxon>
        <taxon>Agaricomycotina</taxon>
        <taxon>Agaricomycetes</taxon>
        <taxon>Agaricomycetidae</taxon>
        <taxon>Boletales</taxon>
        <taxon>Sclerodermatineae</taxon>
        <taxon>Pisolithaceae</taxon>
        <taxon>Pisolithus</taxon>
    </lineage>
</organism>
<dbReference type="AlphaFoldDB" id="A0A0C9Y0C7"/>
<feature type="region of interest" description="Disordered" evidence="1">
    <location>
        <begin position="286"/>
        <end position="312"/>
    </location>
</feature>
<evidence type="ECO:0000313" key="2">
    <source>
        <dbReference type="EMBL" id="KIK10661.1"/>
    </source>
</evidence>
<name>A0A0C9Y0C7_9AGAM</name>
<protein>
    <submittedName>
        <fullName evidence="2">Uncharacterized protein</fullName>
    </submittedName>
</protein>
<keyword evidence="3" id="KW-1185">Reference proteome</keyword>
<reference evidence="2 3" key="1">
    <citation type="submission" date="2014-04" db="EMBL/GenBank/DDBJ databases">
        <authorList>
            <consortium name="DOE Joint Genome Institute"/>
            <person name="Kuo A."/>
            <person name="Kohler A."/>
            <person name="Costa M.D."/>
            <person name="Nagy L.G."/>
            <person name="Floudas D."/>
            <person name="Copeland A."/>
            <person name="Barry K.W."/>
            <person name="Cichocki N."/>
            <person name="Veneault-Fourrey C."/>
            <person name="LaButti K."/>
            <person name="Lindquist E.A."/>
            <person name="Lipzen A."/>
            <person name="Lundell T."/>
            <person name="Morin E."/>
            <person name="Murat C."/>
            <person name="Sun H."/>
            <person name="Tunlid A."/>
            <person name="Henrissat B."/>
            <person name="Grigoriev I.V."/>
            <person name="Hibbett D.S."/>
            <person name="Martin F."/>
            <person name="Nordberg H.P."/>
            <person name="Cantor M.N."/>
            <person name="Hua S.X."/>
        </authorList>
    </citation>
    <scope>NUCLEOTIDE SEQUENCE [LARGE SCALE GENOMIC DNA]</scope>
    <source>
        <strain evidence="2 3">441</strain>
    </source>
</reference>
<dbReference type="STRING" id="765257.A0A0C9Y0C7"/>
<proteinExistence type="predicted"/>
<dbReference type="EMBL" id="KN834491">
    <property type="protein sequence ID" value="KIK10661.1"/>
    <property type="molecule type" value="Genomic_DNA"/>
</dbReference>
<evidence type="ECO:0000256" key="1">
    <source>
        <dbReference type="SAM" id="MobiDB-lite"/>
    </source>
</evidence>
<accession>A0A0C9Y0C7</accession>
<feature type="compositionally biased region" description="Acidic residues" evidence="1">
    <location>
        <begin position="286"/>
        <end position="295"/>
    </location>
</feature>
<evidence type="ECO:0000313" key="3">
    <source>
        <dbReference type="Proteomes" id="UP000054018"/>
    </source>
</evidence>